<gene>
    <name evidence="2" type="ORF">PNK_2261</name>
</gene>
<evidence type="ECO:0000313" key="3">
    <source>
        <dbReference type="Proteomes" id="UP000069902"/>
    </source>
</evidence>
<feature type="transmembrane region" description="Helical" evidence="1">
    <location>
        <begin position="12"/>
        <end position="30"/>
    </location>
</feature>
<evidence type="ECO:0000256" key="1">
    <source>
        <dbReference type="SAM" id="Phobius"/>
    </source>
</evidence>
<feature type="transmembrane region" description="Helical" evidence="1">
    <location>
        <begin position="120"/>
        <end position="140"/>
    </location>
</feature>
<dbReference type="AlphaFoldDB" id="A0A0U5EUA8"/>
<protein>
    <submittedName>
        <fullName evidence="2">Conserved putative membrane protein</fullName>
    </submittedName>
</protein>
<dbReference type="STRING" id="389348.PNK_2261"/>
<keyword evidence="3" id="KW-1185">Reference proteome</keyword>
<organism evidence="2 3">
    <name type="scientific">Candidatus Protochlamydia naegleriophila</name>
    <dbReference type="NCBI Taxonomy" id="389348"/>
    <lineage>
        <taxon>Bacteria</taxon>
        <taxon>Pseudomonadati</taxon>
        <taxon>Chlamydiota</taxon>
        <taxon>Chlamydiia</taxon>
        <taxon>Parachlamydiales</taxon>
        <taxon>Parachlamydiaceae</taxon>
        <taxon>Candidatus Protochlamydia</taxon>
    </lineage>
</organism>
<keyword evidence="1" id="KW-0472">Membrane</keyword>
<sequence>MLILHRNPLWMFFLGLVTLCALAYTGYAFFQLYSYQRLSHTAVPQKIDWSVLAMDEDHFIPQAHYQFTFQGKAFNGHTLLKEHYLNAWAAREAIDRLQSKPLLVWFNSNSPAMSTIEKNFPLKICLYTALLWGLLLYLAWLNQQVMHYKN</sequence>
<dbReference type="Proteomes" id="UP000069902">
    <property type="component" value="Chromosome cPNK"/>
</dbReference>
<dbReference type="EMBL" id="LN879502">
    <property type="protein sequence ID" value="CUI17859.1"/>
    <property type="molecule type" value="Genomic_DNA"/>
</dbReference>
<dbReference type="PATRIC" id="fig|389348.3.peg.2537"/>
<proteinExistence type="predicted"/>
<accession>A0A0U5EUA8</accession>
<keyword evidence="1" id="KW-1133">Transmembrane helix</keyword>
<reference evidence="3" key="1">
    <citation type="submission" date="2015-09" db="EMBL/GenBank/DDBJ databases">
        <authorList>
            <person name="Bertelli C."/>
        </authorList>
    </citation>
    <scope>NUCLEOTIDE SEQUENCE [LARGE SCALE GENOMIC DNA]</scope>
    <source>
        <strain evidence="3">KNic</strain>
    </source>
</reference>
<name>A0A0U5EUA8_9BACT</name>
<dbReference type="RefSeq" id="WP_032124549.1">
    <property type="nucleotide sequence ID" value="NZ_LN879502.1"/>
</dbReference>
<keyword evidence="1" id="KW-0812">Transmembrane</keyword>
<dbReference type="InParanoid" id="A0A0U5EUA8"/>
<evidence type="ECO:0000313" key="2">
    <source>
        <dbReference type="EMBL" id="CUI17859.1"/>
    </source>
</evidence>
<dbReference type="KEGG" id="pnl:PNK_2261"/>